<keyword evidence="3" id="KW-1185">Reference proteome</keyword>
<keyword evidence="1" id="KW-0732">Signal</keyword>
<evidence type="ECO:0000256" key="1">
    <source>
        <dbReference type="SAM" id="SignalP"/>
    </source>
</evidence>
<accession>A0AAD7U554</accession>
<dbReference type="AlphaFoldDB" id="A0AAD7U554"/>
<dbReference type="Proteomes" id="UP001230188">
    <property type="component" value="Unassembled WGS sequence"/>
</dbReference>
<reference evidence="2" key="1">
    <citation type="submission" date="2023-01" db="EMBL/GenBank/DDBJ databases">
        <title>Metagenome sequencing of chrysophaentin producing Chrysophaeum taylorii.</title>
        <authorList>
            <person name="Davison J."/>
            <person name="Bewley C."/>
        </authorList>
    </citation>
    <scope>NUCLEOTIDE SEQUENCE</scope>
    <source>
        <strain evidence="2">NIES-1699</strain>
    </source>
</reference>
<dbReference type="EMBL" id="JAQMWT010000671">
    <property type="protein sequence ID" value="KAJ8598517.1"/>
    <property type="molecule type" value="Genomic_DNA"/>
</dbReference>
<feature type="signal peptide" evidence="1">
    <location>
        <begin position="1"/>
        <end position="15"/>
    </location>
</feature>
<evidence type="ECO:0000313" key="2">
    <source>
        <dbReference type="EMBL" id="KAJ8598517.1"/>
    </source>
</evidence>
<proteinExistence type="predicted"/>
<organism evidence="2 3">
    <name type="scientific">Chrysophaeum taylorii</name>
    <dbReference type="NCBI Taxonomy" id="2483200"/>
    <lineage>
        <taxon>Eukaryota</taxon>
        <taxon>Sar</taxon>
        <taxon>Stramenopiles</taxon>
        <taxon>Ochrophyta</taxon>
        <taxon>Pelagophyceae</taxon>
        <taxon>Pelagomonadales</taxon>
        <taxon>Pelagomonadaceae</taxon>
        <taxon>Chrysophaeum</taxon>
    </lineage>
</organism>
<comment type="caution">
    <text evidence="2">The sequence shown here is derived from an EMBL/GenBank/DDBJ whole genome shotgun (WGS) entry which is preliminary data.</text>
</comment>
<sequence length="380" mass="42141">MKGLWKVLAICGVKALLPTETSLGKLLLQRSVQTQVVYLTEFHDEVKAEWLSTFLSPCAPLGTVRLSQRECKPEYHGLDAFTDWHVENYLSEMMAAAPSSYAVRYAIGTPDASPPATGEGMDDEAARKAMEMWGNDSAQRAAQSRRNNPYLKKQEPKYIEYNETIVPSRAAQLLMQTREQLAGEWATDVAHIGVGKFDEYLSCLDDDEPCSALEDVVDDVLVETSYALAVRNTPMAVSEVSSPLRSGSLDLCDRLATREAATYAAATLLPEEAEWLRKKLQLEDEPADDIHSALRAATCKIVQVDALSGHARRRGLAIRWLRDLERSEAPPGVDPLYVASVVRHKRREIATSWAADIVDNVKTEHADLLKTSLEKSLLAN</sequence>
<gene>
    <name evidence="2" type="ORF">CTAYLR_001392</name>
</gene>
<protein>
    <submittedName>
        <fullName evidence="2">Uncharacterized protein</fullName>
    </submittedName>
</protein>
<feature type="chain" id="PRO_5041908015" evidence="1">
    <location>
        <begin position="16"/>
        <end position="380"/>
    </location>
</feature>
<name>A0AAD7U554_9STRA</name>
<evidence type="ECO:0000313" key="3">
    <source>
        <dbReference type="Proteomes" id="UP001230188"/>
    </source>
</evidence>